<dbReference type="AlphaFoldDB" id="A0A420ISS7"/>
<gene>
    <name evidence="1" type="ORF">GcM3_070040</name>
</gene>
<dbReference type="EMBL" id="MCBQ01007083">
    <property type="protein sequence ID" value="RKF77584.1"/>
    <property type="molecule type" value="Genomic_DNA"/>
</dbReference>
<reference evidence="1 2" key="1">
    <citation type="journal article" date="2018" name="BMC Genomics">
        <title>Comparative genome analyses reveal sequence features reflecting distinct modes of host-adaptation between dicot and monocot powdery mildew.</title>
        <authorList>
            <person name="Wu Y."/>
            <person name="Ma X."/>
            <person name="Pan Z."/>
            <person name="Kale S.D."/>
            <person name="Song Y."/>
            <person name="King H."/>
            <person name="Zhang Q."/>
            <person name="Presley C."/>
            <person name="Deng X."/>
            <person name="Wei C.I."/>
            <person name="Xiao S."/>
        </authorList>
    </citation>
    <scope>NUCLEOTIDE SEQUENCE [LARGE SCALE GENOMIC DNA]</scope>
    <source>
        <strain evidence="1">UMSG3</strain>
    </source>
</reference>
<proteinExistence type="predicted"/>
<evidence type="ECO:0000313" key="1">
    <source>
        <dbReference type="EMBL" id="RKF77584.1"/>
    </source>
</evidence>
<feature type="non-terminal residue" evidence="1">
    <location>
        <position position="85"/>
    </location>
</feature>
<sequence length="85" mass="9408">MVGAASGVVDMNDNALQEAITASTMKEKGNPENSRDALNKIEKVLYKIKMRVNPDTTTRLGKEVDEAIELLNIHRDNWLATSPKP</sequence>
<protein>
    <submittedName>
        <fullName evidence="1">Uncharacterized protein</fullName>
    </submittedName>
</protein>
<comment type="caution">
    <text evidence="1">The sequence shown here is derived from an EMBL/GenBank/DDBJ whole genome shotgun (WGS) entry which is preliminary data.</text>
</comment>
<evidence type="ECO:0000313" key="2">
    <source>
        <dbReference type="Proteomes" id="UP000283383"/>
    </source>
</evidence>
<organism evidence="1 2">
    <name type="scientific">Golovinomyces cichoracearum</name>
    <dbReference type="NCBI Taxonomy" id="62708"/>
    <lineage>
        <taxon>Eukaryota</taxon>
        <taxon>Fungi</taxon>
        <taxon>Dikarya</taxon>
        <taxon>Ascomycota</taxon>
        <taxon>Pezizomycotina</taxon>
        <taxon>Leotiomycetes</taxon>
        <taxon>Erysiphales</taxon>
        <taxon>Erysiphaceae</taxon>
        <taxon>Golovinomyces</taxon>
    </lineage>
</organism>
<accession>A0A420ISS7</accession>
<keyword evidence="2" id="KW-1185">Reference proteome</keyword>
<name>A0A420ISS7_9PEZI</name>
<dbReference type="Proteomes" id="UP000283383">
    <property type="component" value="Unassembled WGS sequence"/>
</dbReference>